<keyword evidence="2" id="KW-1185">Reference proteome</keyword>
<protein>
    <submittedName>
        <fullName evidence="1">Uncharacterized protein</fullName>
    </submittedName>
</protein>
<gene>
    <name evidence="1" type="ORF">HHUSO_G29909</name>
</gene>
<evidence type="ECO:0000313" key="2">
    <source>
        <dbReference type="Proteomes" id="UP001369086"/>
    </source>
</evidence>
<proteinExistence type="predicted"/>
<evidence type="ECO:0000313" key="1">
    <source>
        <dbReference type="EMBL" id="KAK6471011.1"/>
    </source>
</evidence>
<name>A0ABR0YEF1_HUSHU</name>
<reference evidence="1 2" key="1">
    <citation type="submission" date="2021-05" db="EMBL/GenBank/DDBJ databases">
        <authorList>
            <person name="Zahm M."/>
            <person name="Klopp C."/>
            <person name="Cabau C."/>
            <person name="Kuhl H."/>
            <person name="Suciu R."/>
            <person name="Ciorpac M."/>
            <person name="Holostenco D."/>
            <person name="Gessner J."/>
            <person name="Wuertz S."/>
            <person name="Hohne C."/>
            <person name="Stock M."/>
            <person name="Gislard M."/>
            <person name="Lluch J."/>
            <person name="Milhes M."/>
            <person name="Lampietro C."/>
            <person name="Lopez Roques C."/>
            <person name="Donnadieu C."/>
            <person name="Du K."/>
            <person name="Schartl M."/>
            <person name="Guiguen Y."/>
        </authorList>
    </citation>
    <scope>NUCLEOTIDE SEQUENCE [LARGE SCALE GENOMIC DNA]</scope>
    <source>
        <strain evidence="1">Hh-F2</strain>
        <tissue evidence="1">Blood</tissue>
    </source>
</reference>
<organism evidence="1 2">
    <name type="scientific">Huso huso</name>
    <name type="common">Beluga</name>
    <name type="synonym">Acipenser huso</name>
    <dbReference type="NCBI Taxonomy" id="61971"/>
    <lineage>
        <taxon>Eukaryota</taxon>
        <taxon>Metazoa</taxon>
        <taxon>Chordata</taxon>
        <taxon>Craniata</taxon>
        <taxon>Vertebrata</taxon>
        <taxon>Euteleostomi</taxon>
        <taxon>Actinopterygii</taxon>
        <taxon>Chondrostei</taxon>
        <taxon>Acipenseriformes</taxon>
        <taxon>Acipenseridae</taxon>
        <taxon>Huso</taxon>
    </lineage>
</organism>
<sequence length="328" mass="37542">MANVKDDSNTRQRLIKSGLNFILEFGKHIQFESDLERRKEVMTEVLHCIFFLGHIYKNPVPPEIFFPTKELLQLSKELFPRAFQQYASHLPTRTPFSILLDLVSRMNGSTNSEAILNHLAQIKKALQDDDQTENNYTLTATVITECYLKEEGQKWFYGASLSCSGSVETRIMIALSCIQTWNDAVAHAVWNAKKRKSYIRFPKDVFCTAYKIDPKSDSYVMIAPCSKCYRIFTDVTFKPPFSGERGSERFRLGNCAETESLSHLLDAEENVRNETRAYLGGKEVTVNRARIIKDAKLKAKELLGPRHFEITGDIFKFFPVTMNGLPEV</sequence>
<dbReference type="EMBL" id="JAHFZB010000033">
    <property type="protein sequence ID" value="KAK6471011.1"/>
    <property type="molecule type" value="Genomic_DNA"/>
</dbReference>
<accession>A0ABR0YEF1</accession>
<comment type="caution">
    <text evidence="1">The sequence shown here is derived from an EMBL/GenBank/DDBJ whole genome shotgun (WGS) entry which is preliminary data.</text>
</comment>
<dbReference type="Proteomes" id="UP001369086">
    <property type="component" value="Unassembled WGS sequence"/>
</dbReference>